<dbReference type="SMART" id="SM00219">
    <property type="entry name" value="TyrKc"/>
    <property type="match status" value="1"/>
</dbReference>
<keyword evidence="1 9" id="KW-0808">Transferase</keyword>
<evidence type="ECO:0000256" key="6">
    <source>
        <dbReference type="ARBA" id="ARBA00051245"/>
    </source>
</evidence>
<dbReference type="InterPro" id="IPR035838">
    <property type="entry name" value="SYK/ZAP-70_N_SH2"/>
</dbReference>
<dbReference type="SUPFAM" id="SSF56112">
    <property type="entry name" value="Protein kinase-like (PK-like)"/>
    <property type="match status" value="1"/>
</dbReference>
<accession>A0A4W3JEQ1</accession>
<dbReference type="PRINTS" id="PR00401">
    <property type="entry name" value="SH2DOMAIN"/>
</dbReference>
<evidence type="ECO:0000256" key="8">
    <source>
        <dbReference type="PROSITE-ProRule" id="PRU10141"/>
    </source>
</evidence>
<name>A0A4W3JEQ1_CALMI</name>
<dbReference type="PROSITE" id="PS50001">
    <property type="entry name" value="SH2"/>
    <property type="match status" value="2"/>
</dbReference>
<dbReference type="InterPro" id="IPR000980">
    <property type="entry name" value="SH2"/>
</dbReference>
<dbReference type="PRINTS" id="PR00109">
    <property type="entry name" value="TYRKINASE"/>
</dbReference>
<dbReference type="InterPro" id="IPR023420">
    <property type="entry name" value="Kinase_SYK/ZAP-70_inter-SH2_sf"/>
</dbReference>
<dbReference type="Ensembl" id="ENSCMIT00000042507.1">
    <property type="protein sequence ID" value="ENSCMIP00000041909.1"/>
    <property type="gene ID" value="ENSCMIG00000017443.1"/>
</dbReference>
<dbReference type="InterPro" id="IPR036860">
    <property type="entry name" value="SH2_dom_sf"/>
</dbReference>
<evidence type="ECO:0000256" key="3">
    <source>
        <dbReference type="ARBA" id="ARBA00022777"/>
    </source>
</evidence>
<evidence type="ECO:0000256" key="4">
    <source>
        <dbReference type="ARBA" id="ARBA00022840"/>
    </source>
</evidence>
<dbReference type="Gene3D" id="3.30.200.20">
    <property type="entry name" value="Phosphorylase Kinase, domain 1"/>
    <property type="match status" value="1"/>
</dbReference>
<dbReference type="Gene3D" id="3.30.505.10">
    <property type="entry name" value="SH2 domain"/>
    <property type="match status" value="2"/>
</dbReference>
<reference evidence="13" key="1">
    <citation type="journal article" date="2006" name="Science">
        <title>Ancient noncoding elements conserved in the human genome.</title>
        <authorList>
            <person name="Venkatesh B."/>
            <person name="Kirkness E.F."/>
            <person name="Loh Y.H."/>
            <person name="Halpern A.L."/>
            <person name="Lee A.P."/>
            <person name="Johnson J."/>
            <person name="Dandona N."/>
            <person name="Viswanathan L.D."/>
            <person name="Tay A."/>
            <person name="Venter J.C."/>
            <person name="Strausberg R.L."/>
            <person name="Brenner S."/>
        </authorList>
    </citation>
    <scope>NUCLEOTIDE SEQUENCE [LARGE SCALE GENOMIC DNA]</scope>
</reference>
<feature type="binding site" evidence="8">
    <location>
        <position position="350"/>
    </location>
    <ligand>
        <name>ATP</name>
        <dbReference type="ChEBI" id="CHEBI:30616"/>
    </ligand>
</feature>
<comment type="similarity">
    <text evidence="9">Belongs to the protein kinase superfamily. Tyr protein kinase family.</text>
</comment>
<evidence type="ECO:0000259" key="11">
    <source>
        <dbReference type="PROSITE" id="PS50011"/>
    </source>
</evidence>
<dbReference type="InterPro" id="IPR000719">
    <property type="entry name" value="Prot_kinase_dom"/>
</dbReference>
<protein>
    <recommendedName>
        <fullName evidence="9">Tyrosine-protein kinase</fullName>
        <ecNumber evidence="9">2.7.10.2</ecNumber>
    </recommendedName>
</protein>
<dbReference type="InterPro" id="IPR008266">
    <property type="entry name" value="Tyr_kinase_AS"/>
</dbReference>
<dbReference type="PANTHER" id="PTHR24418">
    <property type="entry name" value="TYROSINE-PROTEIN KINASE"/>
    <property type="match status" value="1"/>
</dbReference>
<evidence type="ECO:0000256" key="5">
    <source>
        <dbReference type="ARBA" id="ARBA00023137"/>
    </source>
</evidence>
<dbReference type="FunFam" id="3.30.505.10:FF:000031">
    <property type="entry name" value="Tyrosine-protein kinase"/>
    <property type="match status" value="1"/>
</dbReference>
<dbReference type="FunFam" id="1.10.510.10:FF:000216">
    <property type="entry name" value="Tyrosine-protein kinase SYK"/>
    <property type="match status" value="1"/>
</dbReference>
<dbReference type="PROSITE" id="PS50011">
    <property type="entry name" value="PROTEIN_KINASE_DOM"/>
    <property type="match status" value="1"/>
</dbReference>
<dbReference type="PROSITE" id="PS00109">
    <property type="entry name" value="PROTEIN_KINASE_TYR"/>
    <property type="match status" value="1"/>
</dbReference>
<dbReference type="Proteomes" id="UP000314986">
    <property type="component" value="Unassembled WGS sequence"/>
</dbReference>
<comment type="catalytic activity">
    <reaction evidence="6 9">
        <text>L-tyrosyl-[protein] + ATP = O-phospho-L-tyrosyl-[protein] + ADP + H(+)</text>
        <dbReference type="Rhea" id="RHEA:10596"/>
        <dbReference type="Rhea" id="RHEA-COMP:10136"/>
        <dbReference type="Rhea" id="RHEA-COMP:20101"/>
        <dbReference type="ChEBI" id="CHEBI:15378"/>
        <dbReference type="ChEBI" id="CHEBI:30616"/>
        <dbReference type="ChEBI" id="CHEBI:46858"/>
        <dbReference type="ChEBI" id="CHEBI:61978"/>
        <dbReference type="ChEBI" id="CHEBI:456216"/>
        <dbReference type="EC" id="2.7.10.2"/>
    </reaction>
</comment>
<evidence type="ECO:0000313" key="12">
    <source>
        <dbReference type="Ensembl" id="ENSCMIP00000041909.1"/>
    </source>
</evidence>
<keyword evidence="5 9" id="KW-0829">Tyrosine-protein kinase</keyword>
<dbReference type="InterPro" id="IPR020635">
    <property type="entry name" value="Tyr_kinase_cat_dom"/>
</dbReference>
<dbReference type="PROSITE" id="PS00107">
    <property type="entry name" value="PROTEIN_KINASE_ATP"/>
    <property type="match status" value="1"/>
</dbReference>
<dbReference type="InterPro" id="IPR017441">
    <property type="entry name" value="Protein_kinase_ATP_BS"/>
</dbReference>
<sequence>MRDIACCLPFFFGSISRSEADEYLRMGGMSDGLFLLRQCLRSLGGYVISIAYESKIYHYTIERQMNGTLAISGGKPHCGPEILCEYYSRDADGLCCVLRKPCIRPSGVEPKSGVFDSLRDSMLREYVRKTWNLEGEDLEQAIITQAPQLEKLIATTAHEKMPWYHGSISRSNAEQLLYSNNQTDGKFLLRERNTPGTYALSMIYGKTVYHYKIDMDKSGKFSIPEGSKFDTLWQVNHTYLLFKLTSRGLLFQKHRNKNINETRSDFQRLSVVALNINADGYTPDPVKGRVPLPMDSNVFGSIYSDPKEMKLYLLRENLMIDELELGSGNFGSVKKGVYKLPKKHIDVAIKVLKNDNEKSLKDELMKEAQFMQQLDHPYIVRLIGVCDAEHLMLVMEMASGGPLNKFLSSKKDQISVDNIVELLFQVSEGMKYLEQKNFVHRDLAARNVLIVHQHYAKISDFGLSKAIGADDNYYKARTAGKWPVKWYAPECINFRKFSSKADVWSFGVTMWEAFSFGQKPYKKMKGPDVVSFIEQGGRLERPNECPEEMHKLMQECWIYK</sequence>
<dbReference type="GeneTree" id="ENSGT00940000159185"/>
<dbReference type="Gene3D" id="1.10.510.10">
    <property type="entry name" value="Transferase(Phosphotransferase) domain 1"/>
    <property type="match status" value="1"/>
</dbReference>
<dbReference type="Pfam" id="PF07714">
    <property type="entry name" value="PK_Tyr_Ser-Thr"/>
    <property type="match status" value="1"/>
</dbReference>
<feature type="domain" description="SH2" evidence="10">
    <location>
        <begin position="10"/>
        <end position="102"/>
    </location>
</feature>
<dbReference type="GO" id="GO:0005524">
    <property type="term" value="F:ATP binding"/>
    <property type="evidence" value="ECO:0007669"/>
    <property type="project" value="UniProtKB-UniRule"/>
</dbReference>
<keyword evidence="7" id="KW-0727">SH2 domain</keyword>
<dbReference type="InterPro" id="IPR050198">
    <property type="entry name" value="Non-receptor_tyrosine_kinases"/>
</dbReference>
<evidence type="ECO:0000259" key="10">
    <source>
        <dbReference type="PROSITE" id="PS50001"/>
    </source>
</evidence>
<dbReference type="EC" id="2.7.10.2" evidence="9"/>
<evidence type="ECO:0000313" key="13">
    <source>
        <dbReference type="Proteomes" id="UP000314986"/>
    </source>
</evidence>
<dbReference type="AlphaFoldDB" id="A0A4W3JEQ1"/>
<keyword evidence="13" id="KW-1185">Reference proteome</keyword>
<dbReference type="SUPFAM" id="SSF55550">
    <property type="entry name" value="SH2 domain"/>
    <property type="match status" value="2"/>
</dbReference>
<proteinExistence type="inferred from homology"/>
<reference evidence="12" key="5">
    <citation type="submission" date="2025-09" db="UniProtKB">
        <authorList>
            <consortium name="Ensembl"/>
        </authorList>
    </citation>
    <scope>IDENTIFICATION</scope>
</reference>
<reference evidence="13" key="2">
    <citation type="journal article" date="2007" name="PLoS Biol.">
        <title>Survey sequencing and comparative analysis of the elephant shark (Callorhinchus milii) genome.</title>
        <authorList>
            <person name="Venkatesh B."/>
            <person name="Kirkness E.F."/>
            <person name="Loh Y.H."/>
            <person name="Halpern A.L."/>
            <person name="Lee A.P."/>
            <person name="Johnson J."/>
            <person name="Dandona N."/>
            <person name="Viswanathan L.D."/>
            <person name="Tay A."/>
            <person name="Venter J.C."/>
            <person name="Strausberg R.L."/>
            <person name="Brenner S."/>
        </authorList>
    </citation>
    <scope>NUCLEOTIDE SEQUENCE [LARGE SCALE GENOMIC DNA]</scope>
</reference>
<keyword evidence="2 8" id="KW-0547">Nucleotide-binding</keyword>
<evidence type="ECO:0000256" key="2">
    <source>
        <dbReference type="ARBA" id="ARBA00022741"/>
    </source>
</evidence>
<keyword evidence="3 9" id="KW-0418">Kinase</keyword>
<dbReference type="InterPro" id="IPR011009">
    <property type="entry name" value="Kinase-like_dom_sf"/>
</dbReference>
<feature type="domain" description="SH2" evidence="10">
    <location>
        <begin position="163"/>
        <end position="239"/>
    </location>
</feature>
<dbReference type="InterPro" id="IPR001245">
    <property type="entry name" value="Ser-Thr/Tyr_kinase_cat_dom"/>
</dbReference>
<reference evidence="12" key="4">
    <citation type="submission" date="2025-08" db="UniProtKB">
        <authorList>
            <consortium name="Ensembl"/>
        </authorList>
    </citation>
    <scope>IDENTIFICATION</scope>
</reference>
<gene>
    <name evidence="12" type="primary">LOC103183477</name>
</gene>
<keyword evidence="4 8" id="KW-0067">ATP-binding</keyword>
<reference evidence="13" key="3">
    <citation type="journal article" date="2014" name="Nature">
        <title>Elephant shark genome provides unique insights into gnathostome evolution.</title>
        <authorList>
            <consortium name="International Elephant Shark Genome Sequencing Consortium"/>
            <person name="Venkatesh B."/>
            <person name="Lee A.P."/>
            <person name="Ravi V."/>
            <person name="Maurya A.K."/>
            <person name="Lian M.M."/>
            <person name="Swann J.B."/>
            <person name="Ohta Y."/>
            <person name="Flajnik M.F."/>
            <person name="Sutoh Y."/>
            <person name="Kasahara M."/>
            <person name="Hoon S."/>
            <person name="Gangu V."/>
            <person name="Roy S.W."/>
            <person name="Irimia M."/>
            <person name="Korzh V."/>
            <person name="Kondrychyn I."/>
            <person name="Lim Z.W."/>
            <person name="Tay B.H."/>
            <person name="Tohari S."/>
            <person name="Kong K.W."/>
            <person name="Ho S."/>
            <person name="Lorente-Galdos B."/>
            <person name="Quilez J."/>
            <person name="Marques-Bonet T."/>
            <person name="Raney B.J."/>
            <person name="Ingham P.W."/>
            <person name="Tay A."/>
            <person name="Hillier L.W."/>
            <person name="Minx P."/>
            <person name="Boehm T."/>
            <person name="Wilson R.K."/>
            <person name="Brenner S."/>
            <person name="Warren W.C."/>
        </authorList>
    </citation>
    <scope>NUCLEOTIDE SEQUENCE [LARGE SCALE GENOMIC DNA]</scope>
</reference>
<dbReference type="CDD" id="cd09938">
    <property type="entry name" value="SH2_N-SH2_Zap70_Syk_like"/>
    <property type="match status" value="1"/>
</dbReference>
<organism evidence="12 13">
    <name type="scientific">Callorhinchus milii</name>
    <name type="common">Ghost shark</name>
    <dbReference type="NCBI Taxonomy" id="7868"/>
    <lineage>
        <taxon>Eukaryota</taxon>
        <taxon>Metazoa</taxon>
        <taxon>Chordata</taxon>
        <taxon>Craniata</taxon>
        <taxon>Vertebrata</taxon>
        <taxon>Chondrichthyes</taxon>
        <taxon>Holocephali</taxon>
        <taxon>Chimaeriformes</taxon>
        <taxon>Callorhinchidae</taxon>
        <taxon>Callorhinchus</taxon>
    </lineage>
</organism>
<dbReference type="SMART" id="SM00252">
    <property type="entry name" value="SH2"/>
    <property type="match status" value="2"/>
</dbReference>
<dbReference type="Gene3D" id="1.10.930.10">
    <property type="entry name" value="Syk Kinase, Chain A, domain 2"/>
    <property type="match status" value="1"/>
</dbReference>
<evidence type="ECO:0000256" key="7">
    <source>
        <dbReference type="PROSITE-ProRule" id="PRU00191"/>
    </source>
</evidence>
<evidence type="ECO:0000256" key="9">
    <source>
        <dbReference type="RuleBase" id="RU362096"/>
    </source>
</evidence>
<feature type="domain" description="Protein kinase" evidence="11">
    <location>
        <begin position="319"/>
        <end position="560"/>
    </location>
</feature>
<dbReference type="GO" id="GO:0004715">
    <property type="term" value="F:non-membrane spanning protein tyrosine kinase activity"/>
    <property type="evidence" value="ECO:0007669"/>
    <property type="project" value="UniProtKB-EC"/>
</dbReference>
<evidence type="ECO:0000256" key="1">
    <source>
        <dbReference type="ARBA" id="ARBA00022679"/>
    </source>
</evidence>
<dbReference type="Pfam" id="PF00017">
    <property type="entry name" value="SH2"/>
    <property type="match status" value="2"/>
</dbReference>